<reference evidence="1" key="1">
    <citation type="submission" date="2023-10" db="EMBL/GenBank/DDBJ databases">
        <title>Genome assembly of Pristionchus species.</title>
        <authorList>
            <person name="Yoshida K."/>
            <person name="Sommer R.J."/>
        </authorList>
    </citation>
    <scope>NUCLEOTIDE SEQUENCE</scope>
    <source>
        <strain evidence="1">RS0144</strain>
    </source>
</reference>
<sequence>TNPRADFSLINRGEIILTERLIVIDKTEIPNFTANEQSLKEYSRRAETTKKFKFTNKGKVEVTTNVYFIVNNYRDFMTTGILRLLTEEGIGSSPVSIIENTGSITKRVEIVHGLSPDEARQFEAR</sequence>
<name>A0AAV5UF20_9BILA</name>
<accession>A0AAV5UF20</accession>
<protein>
    <submittedName>
        <fullName evidence="1">Uncharacterized protein</fullName>
    </submittedName>
</protein>
<evidence type="ECO:0000313" key="2">
    <source>
        <dbReference type="Proteomes" id="UP001432027"/>
    </source>
</evidence>
<keyword evidence="2" id="KW-1185">Reference proteome</keyword>
<gene>
    <name evidence="1" type="ORF">PENTCL1PPCAC_27351</name>
</gene>
<dbReference type="AlphaFoldDB" id="A0AAV5UF20"/>
<organism evidence="1 2">
    <name type="scientific">Pristionchus entomophagus</name>
    <dbReference type="NCBI Taxonomy" id="358040"/>
    <lineage>
        <taxon>Eukaryota</taxon>
        <taxon>Metazoa</taxon>
        <taxon>Ecdysozoa</taxon>
        <taxon>Nematoda</taxon>
        <taxon>Chromadorea</taxon>
        <taxon>Rhabditida</taxon>
        <taxon>Rhabditina</taxon>
        <taxon>Diplogasteromorpha</taxon>
        <taxon>Diplogasteroidea</taxon>
        <taxon>Neodiplogasteridae</taxon>
        <taxon>Pristionchus</taxon>
    </lineage>
</organism>
<dbReference type="Proteomes" id="UP001432027">
    <property type="component" value="Unassembled WGS sequence"/>
</dbReference>
<evidence type="ECO:0000313" key="1">
    <source>
        <dbReference type="EMBL" id="GMT05177.1"/>
    </source>
</evidence>
<feature type="non-terminal residue" evidence="1">
    <location>
        <position position="1"/>
    </location>
</feature>
<proteinExistence type="predicted"/>
<dbReference type="EMBL" id="BTSX01000006">
    <property type="protein sequence ID" value="GMT05177.1"/>
    <property type="molecule type" value="Genomic_DNA"/>
</dbReference>
<comment type="caution">
    <text evidence="1">The sequence shown here is derived from an EMBL/GenBank/DDBJ whole genome shotgun (WGS) entry which is preliminary data.</text>
</comment>